<dbReference type="AlphaFoldDB" id="A0AAW2HPX5"/>
<evidence type="ECO:0000313" key="2">
    <source>
        <dbReference type="EMBL" id="KAL0271495.1"/>
    </source>
</evidence>
<comment type="caution">
    <text evidence="2">The sequence shown here is derived from an EMBL/GenBank/DDBJ whole genome shotgun (WGS) entry which is preliminary data.</text>
</comment>
<accession>A0AAW2HPX5</accession>
<gene>
    <name evidence="2" type="ORF">PYX00_008576</name>
</gene>
<proteinExistence type="predicted"/>
<reference evidence="2" key="1">
    <citation type="journal article" date="2024" name="Gigascience">
        <title>Chromosome-level genome of the poultry shaft louse Menopon gallinae provides insight into the host-switching and adaptive evolution of parasitic lice.</title>
        <authorList>
            <person name="Xu Y."/>
            <person name="Ma L."/>
            <person name="Liu S."/>
            <person name="Liang Y."/>
            <person name="Liu Q."/>
            <person name="He Z."/>
            <person name="Tian L."/>
            <person name="Duan Y."/>
            <person name="Cai W."/>
            <person name="Li H."/>
            <person name="Song F."/>
        </authorList>
    </citation>
    <scope>NUCLEOTIDE SEQUENCE</scope>
    <source>
        <strain evidence="2">Cailab_2023a</strain>
    </source>
</reference>
<protein>
    <submittedName>
        <fullName evidence="2">Uncharacterized protein</fullName>
    </submittedName>
</protein>
<evidence type="ECO:0000256" key="1">
    <source>
        <dbReference type="SAM" id="MobiDB-lite"/>
    </source>
</evidence>
<feature type="region of interest" description="Disordered" evidence="1">
    <location>
        <begin position="1"/>
        <end position="28"/>
    </location>
</feature>
<name>A0AAW2HPX5_9NEOP</name>
<organism evidence="2">
    <name type="scientific">Menopon gallinae</name>
    <name type="common">poultry shaft louse</name>
    <dbReference type="NCBI Taxonomy" id="328185"/>
    <lineage>
        <taxon>Eukaryota</taxon>
        <taxon>Metazoa</taxon>
        <taxon>Ecdysozoa</taxon>
        <taxon>Arthropoda</taxon>
        <taxon>Hexapoda</taxon>
        <taxon>Insecta</taxon>
        <taxon>Pterygota</taxon>
        <taxon>Neoptera</taxon>
        <taxon>Paraneoptera</taxon>
        <taxon>Psocodea</taxon>
        <taxon>Troctomorpha</taxon>
        <taxon>Phthiraptera</taxon>
        <taxon>Amblycera</taxon>
        <taxon>Menoponidae</taxon>
        <taxon>Menopon</taxon>
    </lineage>
</organism>
<dbReference type="EMBL" id="JARGDH010000004">
    <property type="protein sequence ID" value="KAL0271495.1"/>
    <property type="molecule type" value="Genomic_DNA"/>
</dbReference>
<sequence>MVPAAAREEATEARLHRGELPRLRRDPVLHAEHGVQGAVRAAPADLPGHQPSQRLPRPALQGAMVSGKFLGAVTPV</sequence>